<gene>
    <name evidence="2" type="ORF">CY34DRAFT_14967</name>
</gene>
<dbReference type="EMBL" id="KN835386">
    <property type="protein sequence ID" value="KIK38550.1"/>
    <property type="molecule type" value="Genomic_DNA"/>
</dbReference>
<feature type="compositionally biased region" description="Low complexity" evidence="1">
    <location>
        <begin position="117"/>
        <end position="130"/>
    </location>
</feature>
<dbReference type="InParanoid" id="A0A0C9ZLY6"/>
<dbReference type="Proteomes" id="UP000054485">
    <property type="component" value="Unassembled WGS sequence"/>
</dbReference>
<protein>
    <submittedName>
        <fullName evidence="2">Uncharacterized protein</fullName>
    </submittedName>
</protein>
<feature type="compositionally biased region" description="Polar residues" evidence="1">
    <location>
        <begin position="138"/>
        <end position="154"/>
    </location>
</feature>
<reference evidence="3" key="2">
    <citation type="submission" date="2015-01" db="EMBL/GenBank/DDBJ databases">
        <title>Evolutionary Origins and Diversification of the Mycorrhizal Mutualists.</title>
        <authorList>
            <consortium name="DOE Joint Genome Institute"/>
            <consortium name="Mycorrhizal Genomics Consortium"/>
            <person name="Kohler A."/>
            <person name="Kuo A."/>
            <person name="Nagy L.G."/>
            <person name="Floudas D."/>
            <person name="Copeland A."/>
            <person name="Barry K.W."/>
            <person name="Cichocki N."/>
            <person name="Veneault-Fourrey C."/>
            <person name="LaButti K."/>
            <person name="Lindquist E.A."/>
            <person name="Lipzen A."/>
            <person name="Lundell T."/>
            <person name="Morin E."/>
            <person name="Murat C."/>
            <person name="Riley R."/>
            <person name="Ohm R."/>
            <person name="Sun H."/>
            <person name="Tunlid A."/>
            <person name="Henrissat B."/>
            <person name="Grigoriev I.V."/>
            <person name="Hibbett D.S."/>
            <person name="Martin F."/>
        </authorList>
    </citation>
    <scope>NUCLEOTIDE SEQUENCE [LARGE SCALE GENOMIC DNA]</scope>
    <source>
        <strain evidence="3">UH-Slu-Lm8-n1</strain>
    </source>
</reference>
<dbReference type="AlphaFoldDB" id="A0A0C9ZLY6"/>
<evidence type="ECO:0000313" key="3">
    <source>
        <dbReference type="Proteomes" id="UP000054485"/>
    </source>
</evidence>
<dbReference type="HOGENOM" id="CLU_1422283_0_0_1"/>
<proteinExistence type="predicted"/>
<keyword evidence="3" id="KW-1185">Reference proteome</keyword>
<reference evidence="2 3" key="1">
    <citation type="submission" date="2014-04" db="EMBL/GenBank/DDBJ databases">
        <authorList>
            <consortium name="DOE Joint Genome Institute"/>
            <person name="Kuo A."/>
            <person name="Ruytinx J."/>
            <person name="Rineau F."/>
            <person name="Colpaert J."/>
            <person name="Kohler A."/>
            <person name="Nagy L.G."/>
            <person name="Floudas D."/>
            <person name="Copeland A."/>
            <person name="Barry K.W."/>
            <person name="Cichocki N."/>
            <person name="Veneault-Fourrey C."/>
            <person name="LaButti K."/>
            <person name="Lindquist E.A."/>
            <person name="Lipzen A."/>
            <person name="Lundell T."/>
            <person name="Morin E."/>
            <person name="Murat C."/>
            <person name="Sun H."/>
            <person name="Tunlid A."/>
            <person name="Henrissat B."/>
            <person name="Grigoriev I.V."/>
            <person name="Hibbett D.S."/>
            <person name="Martin F."/>
            <person name="Nordberg H.P."/>
            <person name="Cantor M.N."/>
            <person name="Hua S.X."/>
        </authorList>
    </citation>
    <scope>NUCLEOTIDE SEQUENCE [LARGE SCALE GENOMIC DNA]</scope>
    <source>
        <strain evidence="2 3">UH-Slu-Lm8-n1</strain>
    </source>
</reference>
<sequence length="191" mass="20840">MLTCHIVHRENSQGQQPYPRRPPIQTSRFFDGFDPHSPPGRNSHTATTTRNTNGFKNTMNRLFSRSSAPHDHTPPRRSIPLVDVFATRGKHRTANRHTGERDKKLQQQRPPRKQAHTGASSSSAPPAGTSNVDGATLATLQTGSANAPATTTHPSPLAEHDSDTTCFSVLTGCFPRLSRTRQTSPSASSSR</sequence>
<feature type="region of interest" description="Disordered" evidence="1">
    <location>
        <begin position="9"/>
        <end position="163"/>
    </location>
</feature>
<feature type="compositionally biased region" description="Polar residues" evidence="1">
    <location>
        <begin position="40"/>
        <end position="67"/>
    </location>
</feature>
<organism evidence="2 3">
    <name type="scientific">Suillus luteus UH-Slu-Lm8-n1</name>
    <dbReference type="NCBI Taxonomy" id="930992"/>
    <lineage>
        <taxon>Eukaryota</taxon>
        <taxon>Fungi</taxon>
        <taxon>Dikarya</taxon>
        <taxon>Basidiomycota</taxon>
        <taxon>Agaricomycotina</taxon>
        <taxon>Agaricomycetes</taxon>
        <taxon>Agaricomycetidae</taxon>
        <taxon>Boletales</taxon>
        <taxon>Suillineae</taxon>
        <taxon>Suillaceae</taxon>
        <taxon>Suillus</taxon>
    </lineage>
</organism>
<evidence type="ECO:0000256" key="1">
    <source>
        <dbReference type="SAM" id="MobiDB-lite"/>
    </source>
</evidence>
<name>A0A0C9ZLY6_9AGAM</name>
<dbReference type="OrthoDB" id="2680024at2759"/>
<evidence type="ECO:0000313" key="2">
    <source>
        <dbReference type="EMBL" id="KIK38550.1"/>
    </source>
</evidence>
<accession>A0A0C9ZLY6</accession>